<evidence type="ECO:0000313" key="5">
    <source>
        <dbReference type="EMBL" id="CZR51322.1"/>
    </source>
</evidence>
<keyword evidence="4" id="KW-1133">Transmembrane helix</keyword>
<dbReference type="EMBL" id="FJOG01000001">
    <property type="protein sequence ID" value="CZR51322.1"/>
    <property type="molecule type" value="Genomic_DNA"/>
</dbReference>
<sequence>MAPLVKEDPHRYDSLDIDLENDELDHLDHMDHDNDSETTLASDGFLHKNHAKRISRYENSSRLSTILTWSRWGIIIFLQGIIIMLLLPTSGVLTEEGWNLSSLTGGTKLGGSSGGISGWDTSKTETGGDINGLYIPTSHKYTLLTPEEEKFVPNMTDDSNRMEIRKNWDMLMPLGSGSVLIPDYEQHPMLGKPIVTDPIHKGPVFEASWTHALHCLYYTVDSYHQLVISNGTKFGFKGERNDFHAAHCFEYLRNQIMCMADMTLEGSESLLDATGEGQPHMCRNREEAVKWIEDRRMDDIQSIVGPSPVTE</sequence>
<accession>A0A1L7WEW2</accession>
<keyword evidence="4" id="KW-0812">Transmembrane</keyword>
<dbReference type="PANTHER" id="PTHR33365">
    <property type="entry name" value="YALI0B05434P"/>
    <property type="match status" value="1"/>
</dbReference>
<evidence type="ECO:0008006" key="7">
    <source>
        <dbReference type="Google" id="ProtNLM"/>
    </source>
</evidence>
<evidence type="ECO:0000256" key="1">
    <source>
        <dbReference type="ARBA" id="ARBA00004685"/>
    </source>
</evidence>
<keyword evidence="2" id="KW-0560">Oxidoreductase</keyword>
<keyword evidence="6" id="KW-1185">Reference proteome</keyword>
<name>A0A1L7WEW2_9HELO</name>
<dbReference type="AlphaFoldDB" id="A0A1L7WEW2"/>
<evidence type="ECO:0000256" key="4">
    <source>
        <dbReference type="SAM" id="Phobius"/>
    </source>
</evidence>
<dbReference type="PANTHER" id="PTHR33365:SF11">
    <property type="entry name" value="TAT PATHWAY SIGNAL SEQUENCE"/>
    <property type="match status" value="1"/>
</dbReference>
<organism evidence="5 6">
    <name type="scientific">Phialocephala subalpina</name>
    <dbReference type="NCBI Taxonomy" id="576137"/>
    <lineage>
        <taxon>Eukaryota</taxon>
        <taxon>Fungi</taxon>
        <taxon>Dikarya</taxon>
        <taxon>Ascomycota</taxon>
        <taxon>Pezizomycotina</taxon>
        <taxon>Leotiomycetes</taxon>
        <taxon>Helotiales</taxon>
        <taxon>Mollisiaceae</taxon>
        <taxon>Phialocephala</taxon>
        <taxon>Phialocephala fortinii species complex</taxon>
    </lineage>
</organism>
<feature type="transmembrane region" description="Helical" evidence="4">
    <location>
        <begin position="72"/>
        <end position="93"/>
    </location>
</feature>
<dbReference type="OrthoDB" id="3687641at2759"/>
<keyword evidence="4" id="KW-0472">Membrane</keyword>
<comment type="pathway">
    <text evidence="1">Mycotoxin biosynthesis.</text>
</comment>
<gene>
    <name evidence="5" type="ORF">PAC_01197</name>
</gene>
<proteinExistence type="inferred from homology"/>
<evidence type="ECO:0000256" key="3">
    <source>
        <dbReference type="ARBA" id="ARBA00035112"/>
    </source>
</evidence>
<comment type="similarity">
    <text evidence="3">Belongs to the ustYa family.</text>
</comment>
<dbReference type="GO" id="GO:0016491">
    <property type="term" value="F:oxidoreductase activity"/>
    <property type="evidence" value="ECO:0007669"/>
    <property type="project" value="UniProtKB-KW"/>
</dbReference>
<reference evidence="5 6" key="1">
    <citation type="submission" date="2016-03" db="EMBL/GenBank/DDBJ databases">
        <authorList>
            <person name="Ploux O."/>
        </authorList>
    </citation>
    <scope>NUCLEOTIDE SEQUENCE [LARGE SCALE GENOMIC DNA]</scope>
    <source>
        <strain evidence="5 6">UAMH 11012</strain>
    </source>
</reference>
<dbReference type="InterPro" id="IPR021765">
    <property type="entry name" value="UstYa-like"/>
</dbReference>
<protein>
    <recommendedName>
        <fullName evidence="7">Oxidase ustYa</fullName>
    </recommendedName>
</protein>
<evidence type="ECO:0000256" key="2">
    <source>
        <dbReference type="ARBA" id="ARBA00023002"/>
    </source>
</evidence>
<dbReference type="GO" id="GO:0043386">
    <property type="term" value="P:mycotoxin biosynthetic process"/>
    <property type="evidence" value="ECO:0007669"/>
    <property type="project" value="InterPro"/>
</dbReference>
<dbReference type="STRING" id="576137.A0A1L7WEW2"/>
<dbReference type="Proteomes" id="UP000184330">
    <property type="component" value="Unassembled WGS sequence"/>
</dbReference>
<dbReference type="Pfam" id="PF11807">
    <property type="entry name" value="UstYa"/>
    <property type="match status" value="1"/>
</dbReference>
<evidence type="ECO:0000313" key="6">
    <source>
        <dbReference type="Proteomes" id="UP000184330"/>
    </source>
</evidence>